<evidence type="ECO:0000313" key="4">
    <source>
        <dbReference type="Proteomes" id="UP001157910"/>
    </source>
</evidence>
<evidence type="ECO:0000256" key="1">
    <source>
        <dbReference type="SAM" id="Phobius"/>
    </source>
</evidence>
<name>A0ABY1QIJ3_9SPHN</name>
<feature type="transmembrane region" description="Helical" evidence="1">
    <location>
        <begin position="156"/>
        <end position="177"/>
    </location>
</feature>
<keyword evidence="1" id="KW-1133">Transmembrane helix</keyword>
<keyword evidence="1" id="KW-0812">Transmembrane</keyword>
<feature type="transmembrane region" description="Helical" evidence="1">
    <location>
        <begin position="35"/>
        <end position="54"/>
    </location>
</feature>
<sequence>MRGNSLSLMWVAALGALLVANFALSMTGVHVSPGPKGLVLGWSAAFWLSLCFIIRPQCRWARRVLAAGNGLLLLSVIGVTGALLSYYTVRVSPFPLADTVLYRADLTIGLDWLAVYRSYAGFSPVHLLANRLYLTIFDTPYVIVIGLAAAGRDDKLLTFIGAFAIGLLLTILVSFFLPAASPVIHFFGSSPPYVPTTGTGYYPVLTELRSQRIMHVASHELFGLLTFPSFHAVSAVLFAWAGWSLRYLRWPVLAVNAGMLVVTPLEGSHYFVDLIAGCLVALAAIVLVETCARQARQRRSQALLPVPTAAMAGLEPYRALAE</sequence>
<keyword evidence="1" id="KW-0472">Membrane</keyword>
<feature type="transmembrane region" description="Helical" evidence="1">
    <location>
        <begin position="221"/>
        <end position="243"/>
    </location>
</feature>
<reference evidence="3 4" key="1">
    <citation type="submission" date="2017-05" db="EMBL/GenBank/DDBJ databases">
        <authorList>
            <person name="Varghese N."/>
            <person name="Submissions S."/>
        </authorList>
    </citation>
    <scope>NUCLEOTIDE SEQUENCE [LARGE SCALE GENOMIC DNA]</scope>
    <source>
        <strain evidence="3 4">SM16</strain>
    </source>
</reference>
<feature type="transmembrane region" description="Helical" evidence="1">
    <location>
        <begin position="66"/>
        <end position="88"/>
    </location>
</feature>
<protein>
    <submittedName>
        <fullName evidence="3">PAP2 superfamily protein</fullName>
    </submittedName>
</protein>
<dbReference type="Pfam" id="PF14378">
    <property type="entry name" value="PAP2_3"/>
    <property type="match status" value="1"/>
</dbReference>
<dbReference type="Proteomes" id="UP001157910">
    <property type="component" value="Unassembled WGS sequence"/>
</dbReference>
<accession>A0ABY1QIJ3</accession>
<organism evidence="3 4">
    <name type="scientific">Novosphingobium panipatense</name>
    <dbReference type="NCBI Taxonomy" id="428991"/>
    <lineage>
        <taxon>Bacteria</taxon>
        <taxon>Pseudomonadati</taxon>
        <taxon>Pseudomonadota</taxon>
        <taxon>Alphaproteobacteria</taxon>
        <taxon>Sphingomonadales</taxon>
        <taxon>Sphingomonadaceae</taxon>
        <taxon>Novosphingobium</taxon>
    </lineage>
</organism>
<dbReference type="EMBL" id="FXUI01000006">
    <property type="protein sequence ID" value="SMP72365.1"/>
    <property type="molecule type" value="Genomic_DNA"/>
</dbReference>
<dbReference type="RefSeq" id="WP_379511678.1">
    <property type="nucleotide sequence ID" value="NZ_JBHSVT010000002.1"/>
</dbReference>
<evidence type="ECO:0000313" key="3">
    <source>
        <dbReference type="EMBL" id="SMP72365.1"/>
    </source>
</evidence>
<feature type="transmembrane region" description="Helical" evidence="1">
    <location>
        <begin position="132"/>
        <end position="150"/>
    </location>
</feature>
<gene>
    <name evidence="3" type="ORF">SAMN06296065_106207</name>
</gene>
<evidence type="ECO:0000259" key="2">
    <source>
        <dbReference type="Pfam" id="PF14378"/>
    </source>
</evidence>
<feature type="transmembrane region" description="Helical" evidence="1">
    <location>
        <begin position="270"/>
        <end position="292"/>
    </location>
</feature>
<comment type="caution">
    <text evidence="3">The sequence shown here is derived from an EMBL/GenBank/DDBJ whole genome shotgun (WGS) entry which is preliminary data.</text>
</comment>
<keyword evidence="4" id="KW-1185">Reference proteome</keyword>
<dbReference type="InterPro" id="IPR026841">
    <property type="entry name" value="Aur1/Ipt1"/>
</dbReference>
<feature type="domain" description="Inositolphosphotransferase Aur1/Ipt1" evidence="2">
    <location>
        <begin position="101"/>
        <end position="287"/>
    </location>
</feature>
<proteinExistence type="predicted"/>